<dbReference type="EMBL" id="FN430153">
    <property type="protein sequence ID" value="CAZ82629.1"/>
    <property type="molecule type" value="Genomic_DNA"/>
</dbReference>
<dbReference type="InterPro" id="IPR032675">
    <property type="entry name" value="LRR_dom_sf"/>
</dbReference>
<evidence type="ECO:0000313" key="2">
    <source>
        <dbReference type="EMBL" id="CAZ82629.1"/>
    </source>
</evidence>
<dbReference type="STRING" id="656061.D5GDN6"/>
<dbReference type="RefSeq" id="XP_002838438.1">
    <property type="nucleotide sequence ID" value="XM_002838392.1"/>
</dbReference>
<gene>
    <name evidence="2" type="ORF">GSTUM_00006202001</name>
</gene>
<evidence type="ECO:0000256" key="1">
    <source>
        <dbReference type="SAM" id="MobiDB-lite"/>
    </source>
</evidence>
<sequence>MVRRKSVALKVHKDDNPAEASLDDKLCGGTIPHAPSSALLEEKSDPDDKHPPRKKMRRHEKTGPISSRVGAEEGYLEGVSAAAVAAGPRTRANAVIPSATAVRSRKSDQTDATVAASGSPGRKRVALKEKNPNPSSSDIHSIDLHRSYPRKSELKPNVRKGNLEDNVVLAPQSGSAVDKGTSLLQESFAVGGPVYRALKELLPQKDLRELVELVEGDTAQGVADLVTKKNCWSPELLDSFRGSGLRLLDLSTPLSSPSEILIPNKPPTLILRSLYQQDQFSALTTLSLRNTQLSNNDLSLLMLLTSLADLDISNTGLGVHSLHHIVCHHKTLVQLNLSHNQGMDDDCRVPLAALPKLARVYLRGTNISMPGLRRLVTGALPGNCRLLSLPNHCITYLNNRESHYSMDIPDSYAHDPKKLENMNLPELKRNLQLHSRANSEILLTGSKSELFNRLNNILQSRLADARIVKMLGREERQV</sequence>
<dbReference type="Proteomes" id="UP000006911">
    <property type="component" value="Unassembled WGS sequence"/>
</dbReference>
<proteinExistence type="predicted"/>
<feature type="compositionally biased region" description="Basic residues" evidence="1">
    <location>
        <begin position="51"/>
        <end position="60"/>
    </location>
</feature>
<dbReference type="AlphaFoldDB" id="D5GDN6"/>
<name>D5GDN6_TUBMM</name>
<dbReference type="GeneID" id="9181634"/>
<dbReference type="HOGENOM" id="CLU_571336_0_0_1"/>
<accession>D5GDN6</accession>
<dbReference type="InParanoid" id="D5GDN6"/>
<evidence type="ECO:0000313" key="3">
    <source>
        <dbReference type="Proteomes" id="UP000006911"/>
    </source>
</evidence>
<protein>
    <submittedName>
        <fullName evidence="2">(Perigord truffle) hypothetical protein</fullName>
    </submittedName>
</protein>
<dbReference type="KEGG" id="tml:GSTUM_00006202001"/>
<dbReference type="Gene3D" id="3.80.10.10">
    <property type="entry name" value="Ribonuclease Inhibitor"/>
    <property type="match status" value="1"/>
</dbReference>
<feature type="region of interest" description="Disordered" evidence="1">
    <location>
        <begin position="1"/>
        <end position="74"/>
    </location>
</feature>
<reference evidence="2 3" key="1">
    <citation type="journal article" date="2010" name="Nature">
        <title>Perigord black truffle genome uncovers evolutionary origins and mechanisms of symbiosis.</title>
        <authorList>
            <person name="Martin F."/>
            <person name="Kohler A."/>
            <person name="Murat C."/>
            <person name="Balestrini R."/>
            <person name="Coutinho P.M."/>
            <person name="Jaillon O."/>
            <person name="Montanini B."/>
            <person name="Morin E."/>
            <person name="Noel B."/>
            <person name="Percudani R."/>
            <person name="Porcel B."/>
            <person name="Rubini A."/>
            <person name="Amicucci A."/>
            <person name="Amselem J."/>
            <person name="Anthouard V."/>
            <person name="Arcioni S."/>
            <person name="Artiguenave F."/>
            <person name="Aury J.M."/>
            <person name="Ballario P."/>
            <person name="Bolchi A."/>
            <person name="Brenna A."/>
            <person name="Brun A."/>
            <person name="Buee M."/>
            <person name="Cantarel B."/>
            <person name="Chevalier G."/>
            <person name="Couloux A."/>
            <person name="Da Silva C."/>
            <person name="Denoeud F."/>
            <person name="Duplessis S."/>
            <person name="Ghignone S."/>
            <person name="Hilselberger B."/>
            <person name="Iotti M."/>
            <person name="Marcais B."/>
            <person name="Mello A."/>
            <person name="Miranda M."/>
            <person name="Pacioni G."/>
            <person name="Quesneville H."/>
            <person name="Riccioni C."/>
            <person name="Ruotolo R."/>
            <person name="Splivallo R."/>
            <person name="Stocchi V."/>
            <person name="Tisserant E."/>
            <person name="Viscomi A.R."/>
            <person name="Zambonelli A."/>
            <person name="Zampieri E."/>
            <person name="Henrissat B."/>
            <person name="Lebrun M.H."/>
            <person name="Paolocci F."/>
            <person name="Bonfante P."/>
            <person name="Ottonello S."/>
            <person name="Wincker P."/>
        </authorList>
    </citation>
    <scope>NUCLEOTIDE SEQUENCE [LARGE SCALE GENOMIC DNA]</scope>
    <source>
        <strain evidence="2 3">Mel28</strain>
    </source>
</reference>
<feature type="compositionally biased region" description="Basic and acidic residues" evidence="1">
    <location>
        <begin position="11"/>
        <end position="26"/>
    </location>
</feature>
<feature type="region of interest" description="Disordered" evidence="1">
    <location>
        <begin position="97"/>
        <end position="146"/>
    </location>
</feature>
<keyword evidence="3" id="KW-1185">Reference proteome</keyword>
<organism evidence="2 3">
    <name type="scientific">Tuber melanosporum (strain Mel28)</name>
    <name type="common">Perigord black truffle</name>
    <dbReference type="NCBI Taxonomy" id="656061"/>
    <lineage>
        <taxon>Eukaryota</taxon>
        <taxon>Fungi</taxon>
        <taxon>Dikarya</taxon>
        <taxon>Ascomycota</taxon>
        <taxon>Pezizomycotina</taxon>
        <taxon>Pezizomycetes</taxon>
        <taxon>Pezizales</taxon>
        <taxon>Tuberaceae</taxon>
        <taxon>Tuber</taxon>
    </lineage>
</organism>
<feature type="compositionally biased region" description="Basic and acidic residues" evidence="1">
    <location>
        <begin position="40"/>
        <end position="50"/>
    </location>
</feature>
<dbReference type="eggNOG" id="ENOG502SBDF">
    <property type="taxonomic scope" value="Eukaryota"/>
</dbReference>
<dbReference type="SUPFAM" id="SSF52047">
    <property type="entry name" value="RNI-like"/>
    <property type="match status" value="1"/>
</dbReference>